<sequence length="432" mass="48406">MEQMFQLFQKLHKNPNNPEAGTPQTVRVAEKLNFNNYTKWCKLMHIAIGGRGRLNHITANPVPPVDPEYQQWAQKDSMVLSWIIENIDGDLVNQFLDYKTAIELWKGIETLLSSGRDELQIYDLNTKAATLKQGATDTMTHDPLDIVSSKNTHRTQIQAVNGQYVPIAQAETDAQAGRIIRHGTERGGLYYVDEATQHSNALLAHGSPEHNLWMWHRRLGHPFIAIATSTYLTNRLPTKPLNYDTPLDTLGSHVSIPSSHSLPPRVFGCIVYVHLQKRVRTKLEPRAVKCVFIGYGVNQKGYRCYDPIQDRVYTTLDLMDPNPTTQVGNTTDVTTEASLSPPLSTPVPSNEHPSNDLLSIEVDSKTDTINEPNPTPSNIIPNSNENLSSTAIAFTASLYSTDIPKTVEDALGNEKWRQAMEDEYLALQKNKT</sequence>
<proteinExistence type="predicted"/>
<keyword evidence="4" id="KW-1185">Reference proteome</keyword>
<dbReference type="AlphaFoldDB" id="A0A803M0T0"/>
<organism evidence="3 4">
    <name type="scientific">Chenopodium quinoa</name>
    <name type="common">Quinoa</name>
    <dbReference type="NCBI Taxonomy" id="63459"/>
    <lineage>
        <taxon>Eukaryota</taxon>
        <taxon>Viridiplantae</taxon>
        <taxon>Streptophyta</taxon>
        <taxon>Embryophyta</taxon>
        <taxon>Tracheophyta</taxon>
        <taxon>Spermatophyta</taxon>
        <taxon>Magnoliopsida</taxon>
        <taxon>eudicotyledons</taxon>
        <taxon>Gunneridae</taxon>
        <taxon>Pentapetalae</taxon>
        <taxon>Caryophyllales</taxon>
        <taxon>Chenopodiaceae</taxon>
        <taxon>Chenopodioideae</taxon>
        <taxon>Atripliceae</taxon>
        <taxon>Chenopodium</taxon>
    </lineage>
</organism>
<evidence type="ECO:0000313" key="3">
    <source>
        <dbReference type="EnsemblPlants" id="AUR62021562-RA:cds"/>
    </source>
</evidence>
<dbReference type="Gramene" id="AUR62021562-RA">
    <property type="protein sequence ID" value="AUR62021562-RA:cds"/>
    <property type="gene ID" value="AUR62021562"/>
</dbReference>
<dbReference type="InterPro" id="IPR057670">
    <property type="entry name" value="SH3_retrovirus"/>
</dbReference>
<name>A0A803M0T0_CHEQI</name>
<reference evidence="3" key="1">
    <citation type="journal article" date="2017" name="Nature">
        <title>The genome of Chenopodium quinoa.</title>
        <authorList>
            <person name="Jarvis D.E."/>
            <person name="Ho Y.S."/>
            <person name="Lightfoot D.J."/>
            <person name="Schmoeckel S.M."/>
            <person name="Li B."/>
            <person name="Borm T.J.A."/>
            <person name="Ohyanagi H."/>
            <person name="Mineta K."/>
            <person name="Michell C.T."/>
            <person name="Saber N."/>
            <person name="Kharbatia N.M."/>
            <person name="Rupper R.R."/>
            <person name="Sharp A.R."/>
            <person name="Dally N."/>
            <person name="Boughton B.A."/>
            <person name="Woo Y.H."/>
            <person name="Gao G."/>
            <person name="Schijlen E.G.W.M."/>
            <person name="Guo X."/>
            <person name="Momin A.A."/>
            <person name="Negrao S."/>
            <person name="Al-Babili S."/>
            <person name="Gehring C."/>
            <person name="Roessner U."/>
            <person name="Jung C."/>
            <person name="Murphy K."/>
            <person name="Arold S.T."/>
            <person name="Gojobori T."/>
            <person name="van der Linden C.G."/>
            <person name="van Loo E.N."/>
            <person name="Jellen E.N."/>
            <person name="Maughan P.J."/>
            <person name="Tester M."/>
        </authorList>
    </citation>
    <scope>NUCLEOTIDE SEQUENCE [LARGE SCALE GENOMIC DNA]</scope>
    <source>
        <strain evidence="3">cv. PI 614886</strain>
    </source>
</reference>
<feature type="compositionally biased region" description="Low complexity" evidence="1">
    <location>
        <begin position="328"/>
        <end position="349"/>
    </location>
</feature>
<feature type="domain" description="Retroviral polymerase SH3-like" evidence="2">
    <location>
        <begin position="269"/>
        <end position="317"/>
    </location>
</feature>
<dbReference type="Proteomes" id="UP000596660">
    <property type="component" value="Unplaced"/>
</dbReference>
<evidence type="ECO:0000256" key="1">
    <source>
        <dbReference type="SAM" id="MobiDB-lite"/>
    </source>
</evidence>
<dbReference type="PANTHER" id="PTHR37610:SF38">
    <property type="entry name" value="RETROTRANSPOSON COPIA-LIKE N-TERMINAL DOMAIN-CONTAINING PROTEIN"/>
    <property type="match status" value="1"/>
</dbReference>
<dbReference type="PANTHER" id="PTHR37610">
    <property type="entry name" value="CCHC-TYPE DOMAIN-CONTAINING PROTEIN"/>
    <property type="match status" value="1"/>
</dbReference>
<evidence type="ECO:0000259" key="2">
    <source>
        <dbReference type="Pfam" id="PF25597"/>
    </source>
</evidence>
<accession>A0A803M0T0</accession>
<dbReference type="EnsemblPlants" id="AUR62021562-RA">
    <property type="protein sequence ID" value="AUR62021562-RA:cds"/>
    <property type="gene ID" value="AUR62021562"/>
</dbReference>
<feature type="region of interest" description="Disordered" evidence="1">
    <location>
        <begin position="328"/>
        <end position="356"/>
    </location>
</feature>
<dbReference type="OMA" id="NTHRTQI"/>
<reference evidence="3" key="2">
    <citation type="submission" date="2021-03" db="UniProtKB">
        <authorList>
            <consortium name="EnsemblPlants"/>
        </authorList>
    </citation>
    <scope>IDENTIFICATION</scope>
</reference>
<protein>
    <recommendedName>
        <fullName evidence="2">Retroviral polymerase SH3-like domain-containing protein</fullName>
    </recommendedName>
</protein>
<evidence type="ECO:0000313" key="4">
    <source>
        <dbReference type="Proteomes" id="UP000596660"/>
    </source>
</evidence>
<dbReference type="Pfam" id="PF25597">
    <property type="entry name" value="SH3_retrovirus"/>
    <property type="match status" value="1"/>
</dbReference>